<accession>A0A1C3XY68</accession>
<dbReference type="Proteomes" id="UP000198723">
    <property type="component" value="Unassembled WGS sequence"/>
</dbReference>
<sequence length="78" mass="9022">MVKGIRLDTPSRSAPRLEGRRSLHYLQDLQARRRSEGYAGAMMLDHRGQEVTRFRKLALSLNDLDDLQTLIHTEPSLY</sequence>
<dbReference type="STRING" id="1138170.GA0061105_102185"/>
<dbReference type="AlphaFoldDB" id="A0A1C3XY68"/>
<name>A0A1C3XY68_9HYPH</name>
<dbReference type="EMBL" id="FMAJ01000002">
    <property type="protein sequence ID" value="SCB57198.1"/>
    <property type="molecule type" value="Genomic_DNA"/>
</dbReference>
<proteinExistence type="predicted"/>
<gene>
    <name evidence="1" type="ORF">GA0061105_102185</name>
</gene>
<dbReference type="RefSeq" id="WP_245304218.1">
    <property type="nucleotide sequence ID" value="NZ_FMAJ01000002.1"/>
</dbReference>
<evidence type="ECO:0000313" key="1">
    <source>
        <dbReference type="EMBL" id="SCB57198.1"/>
    </source>
</evidence>
<reference evidence="1 2" key="1">
    <citation type="submission" date="2016-08" db="EMBL/GenBank/DDBJ databases">
        <authorList>
            <person name="Seilhamer J.J."/>
        </authorList>
    </citation>
    <scope>NUCLEOTIDE SEQUENCE [LARGE SCALE GENOMIC DNA]</scope>
    <source>
        <strain evidence="1 2">HBR26</strain>
    </source>
</reference>
<organism evidence="1 2">
    <name type="scientific">Rhizobium aethiopicum</name>
    <dbReference type="NCBI Taxonomy" id="1138170"/>
    <lineage>
        <taxon>Bacteria</taxon>
        <taxon>Pseudomonadati</taxon>
        <taxon>Pseudomonadota</taxon>
        <taxon>Alphaproteobacteria</taxon>
        <taxon>Hyphomicrobiales</taxon>
        <taxon>Rhizobiaceae</taxon>
        <taxon>Rhizobium/Agrobacterium group</taxon>
        <taxon>Rhizobium</taxon>
    </lineage>
</organism>
<evidence type="ECO:0000313" key="2">
    <source>
        <dbReference type="Proteomes" id="UP000198723"/>
    </source>
</evidence>
<protein>
    <submittedName>
        <fullName evidence="1">Uncharacterized protein</fullName>
    </submittedName>
</protein>